<proteinExistence type="inferred from homology"/>
<evidence type="ECO:0000313" key="11">
    <source>
        <dbReference type="EMBL" id="SPY27611.1"/>
    </source>
</evidence>
<dbReference type="AlphaFoldDB" id="A0A2T3QQ95"/>
<sequence>MANGKKKLFIILGVITLLAAGGCTAWFTFGNQVLDVEHQQQEKSAKVQSPIYYVVMPQPFTFNVTGDPRDRVVQIRVQLMVRGAESETLTNQNIPLLESTLLQNFSAATVEDLRTAYGRTELRQRALTAVQSSMEKVTGAPVVERVLFTGFVMQ</sequence>
<keyword evidence="4" id="KW-1003">Cell membrane</keyword>
<evidence type="ECO:0000256" key="2">
    <source>
        <dbReference type="ARBA" id="ARBA00004162"/>
    </source>
</evidence>
<evidence type="ECO:0000256" key="6">
    <source>
        <dbReference type="ARBA" id="ARBA00022692"/>
    </source>
</evidence>
<evidence type="ECO:0000256" key="10">
    <source>
        <dbReference type="RuleBase" id="RU364125"/>
    </source>
</evidence>
<dbReference type="Proteomes" id="UP000251647">
    <property type="component" value="Unassembled WGS sequence"/>
</dbReference>
<evidence type="ECO:0000256" key="3">
    <source>
        <dbReference type="ARBA" id="ARBA00008281"/>
    </source>
</evidence>
<keyword evidence="9 10" id="KW-0472">Membrane</keyword>
<organism evidence="11 12">
    <name type="scientific">Photobacterium damselae</name>
    <dbReference type="NCBI Taxonomy" id="38293"/>
    <lineage>
        <taxon>Bacteria</taxon>
        <taxon>Pseudomonadati</taxon>
        <taxon>Pseudomonadota</taxon>
        <taxon>Gammaproteobacteria</taxon>
        <taxon>Vibrionales</taxon>
        <taxon>Vibrionaceae</taxon>
        <taxon>Photobacterium</taxon>
    </lineage>
</organism>
<gene>
    <name evidence="11" type="ORF">NCTC11647_00668</name>
</gene>
<evidence type="ECO:0000256" key="5">
    <source>
        <dbReference type="ARBA" id="ARBA00022500"/>
    </source>
</evidence>
<name>A0A2T3QQ95_PHODM</name>
<dbReference type="InterPro" id="IPR005503">
    <property type="entry name" value="FliL"/>
</dbReference>
<accession>A0A2T3QQ95</accession>
<dbReference type="GO" id="GO:0009425">
    <property type="term" value="C:bacterial-type flagellum basal body"/>
    <property type="evidence" value="ECO:0007669"/>
    <property type="project" value="InterPro"/>
</dbReference>
<keyword evidence="8" id="KW-1133">Transmembrane helix</keyword>
<dbReference type="GO" id="GO:0071978">
    <property type="term" value="P:bacterial-type flagellum-dependent swarming motility"/>
    <property type="evidence" value="ECO:0007669"/>
    <property type="project" value="TreeGrafter"/>
</dbReference>
<dbReference type="PANTHER" id="PTHR35091:SF2">
    <property type="entry name" value="FLAGELLAR PROTEIN FLIL"/>
    <property type="match status" value="1"/>
</dbReference>
<keyword evidence="11" id="KW-0282">Flagellum</keyword>
<dbReference type="NCBIfam" id="NF004285">
    <property type="entry name" value="PRK05696.1"/>
    <property type="match status" value="1"/>
</dbReference>
<evidence type="ECO:0000256" key="8">
    <source>
        <dbReference type="ARBA" id="ARBA00022989"/>
    </source>
</evidence>
<reference evidence="11 12" key="1">
    <citation type="submission" date="2018-06" db="EMBL/GenBank/DDBJ databases">
        <authorList>
            <consortium name="Pathogen Informatics"/>
            <person name="Doyle S."/>
        </authorList>
    </citation>
    <scope>NUCLEOTIDE SEQUENCE [LARGE SCALE GENOMIC DNA]</scope>
    <source>
        <strain evidence="11 12">NCTC11647</strain>
    </source>
</reference>
<dbReference type="RefSeq" id="WP_036764235.1">
    <property type="nucleotide sequence ID" value="NZ_CP035780.1"/>
</dbReference>
<dbReference type="OrthoDB" id="5829285at2"/>
<keyword evidence="7 10" id="KW-0283">Flagellar rotation</keyword>
<keyword evidence="10" id="KW-0997">Cell inner membrane</keyword>
<evidence type="ECO:0000256" key="9">
    <source>
        <dbReference type="ARBA" id="ARBA00023136"/>
    </source>
</evidence>
<comment type="subcellular location">
    <subcellularLocation>
        <location evidence="10">Cell inner membrane</location>
    </subcellularLocation>
    <subcellularLocation>
        <location evidence="2">Cell membrane</location>
        <topology evidence="2">Single-pass membrane protein</topology>
    </subcellularLocation>
</comment>
<comment type="similarity">
    <text evidence="3 10">Belongs to the FliL family.</text>
</comment>
<keyword evidence="6" id="KW-0812">Transmembrane</keyword>
<evidence type="ECO:0000256" key="7">
    <source>
        <dbReference type="ARBA" id="ARBA00022779"/>
    </source>
</evidence>
<keyword evidence="5 10" id="KW-0145">Chemotaxis</keyword>
<keyword evidence="11" id="KW-0969">Cilium</keyword>
<evidence type="ECO:0000256" key="4">
    <source>
        <dbReference type="ARBA" id="ARBA00022475"/>
    </source>
</evidence>
<dbReference type="GO" id="GO:0006935">
    <property type="term" value="P:chemotaxis"/>
    <property type="evidence" value="ECO:0007669"/>
    <property type="project" value="UniProtKB-KW"/>
</dbReference>
<comment type="function">
    <text evidence="1 10">Controls the rotational direction of flagella during chemotaxis.</text>
</comment>
<dbReference type="EMBL" id="UATL01000001">
    <property type="protein sequence ID" value="SPY27611.1"/>
    <property type="molecule type" value="Genomic_DNA"/>
</dbReference>
<dbReference type="PROSITE" id="PS51257">
    <property type="entry name" value="PROKAR_LIPOPROTEIN"/>
    <property type="match status" value="1"/>
</dbReference>
<dbReference type="GO" id="GO:0005886">
    <property type="term" value="C:plasma membrane"/>
    <property type="evidence" value="ECO:0007669"/>
    <property type="project" value="UniProtKB-SubCell"/>
</dbReference>
<dbReference type="Pfam" id="PF03748">
    <property type="entry name" value="FliL"/>
    <property type="match status" value="1"/>
</dbReference>
<evidence type="ECO:0000313" key="12">
    <source>
        <dbReference type="Proteomes" id="UP000251647"/>
    </source>
</evidence>
<evidence type="ECO:0000256" key="1">
    <source>
        <dbReference type="ARBA" id="ARBA00002254"/>
    </source>
</evidence>
<keyword evidence="11" id="KW-0966">Cell projection</keyword>
<protein>
    <recommendedName>
        <fullName evidence="10">Flagellar protein FliL</fullName>
    </recommendedName>
</protein>
<dbReference type="PANTHER" id="PTHR35091">
    <property type="entry name" value="FLAGELLAR PROTEIN FLIL"/>
    <property type="match status" value="1"/>
</dbReference>